<keyword evidence="3" id="KW-1185">Reference proteome</keyword>
<organism evidence="2 3">
    <name type="scientific">Cylicocyclus nassatus</name>
    <name type="common">Nematode worm</name>
    <dbReference type="NCBI Taxonomy" id="53992"/>
    <lineage>
        <taxon>Eukaryota</taxon>
        <taxon>Metazoa</taxon>
        <taxon>Ecdysozoa</taxon>
        <taxon>Nematoda</taxon>
        <taxon>Chromadorea</taxon>
        <taxon>Rhabditida</taxon>
        <taxon>Rhabditina</taxon>
        <taxon>Rhabditomorpha</taxon>
        <taxon>Strongyloidea</taxon>
        <taxon>Strongylidae</taxon>
        <taxon>Cylicocyclus</taxon>
    </lineage>
</organism>
<feature type="chain" id="PRO_5041295703" evidence="1">
    <location>
        <begin position="23"/>
        <end position="175"/>
    </location>
</feature>
<comment type="caution">
    <text evidence="2">The sequence shown here is derived from an EMBL/GenBank/DDBJ whole genome shotgun (WGS) entry which is preliminary data.</text>
</comment>
<name>A0AA36GT14_CYLNA</name>
<dbReference type="Proteomes" id="UP001176961">
    <property type="component" value="Unassembled WGS sequence"/>
</dbReference>
<sequence length="175" mass="19759">MLLLENLALYIILETTIQGTISKEIIAYISTDEDEEGLAIYRHLNLSQTYHSHIHDMHNISVEHTVITNTTSSDEHNASKNQIFLIPTTTVFYNVILDILPSLNLSTNASVLFDSAYANMGKTREFFNMLPVFVNFVEIQSSPNKLQKQLQNIAAFERVIVVARTTTAVMVVKEV</sequence>
<dbReference type="EMBL" id="CATQJL010000223">
    <property type="protein sequence ID" value="CAJ0597645.1"/>
    <property type="molecule type" value="Genomic_DNA"/>
</dbReference>
<reference evidence="2" key="1">
    <citation type="submission" date="2023-07" db="EMBL/GenBank/DDBJ databases">
        <authorList>
            <consortium name="CYATHOMIX"/>
        </authorList>
    </citation>
    <scope>NUCLEOTIDE SEQUENCE</scope>
    <source>
        <strain evidence="2">N/A</strain>
    </source>
</reference>
<proteinExistence type="predicted"/>
<gene>
    <name evidence="2" type="ORF">CYNAS_LOCUS9628</name>
</gene>
<evidence type="ECO:0000256" key="1">
    <source>
        <dbReference type="SAM" id="SignalP"/>
    </source>
</evidence>
<keyword evidence="1" id="KW-0732">Signal</keyword>
<evidence type="ECO:0000313" key="3">
    <source>
        <dbReference type="Proteomes" id="UP001176961"/>
    </source>
</evidence>
<dbReference type="AlphaFoldDB" id="A0AA36GT14"/>
<accession>A0AA36GT14</accession>
<protein>
    <submittedName>
        <fullName evidence="2">Uncharacterized protein</fullName>
    </submittedName>
</protein>
<feature type="signal peptide" evidence="1">
    <location>
        <begin position="1"/>
        <end position="22"/>
    </location>
</feature>
<evidence type="ECO:0000313" key="2">
    <source>
        <dbReference type="EMBL" id="CAJ0597645.1"/>
    </source>
</evidence>